<accession>A0A9W9FCE2</accession>
<feature type="region of interest" description="Disordered" evidence="1">
    <location>
        <begin position="76"/>
        <end position="95"/>
    </location>
</feature>
<reference evidence="2" key="2">
    <citation type="journal article" date="2023" name="IMA Fungus">
        <title>Comparative genomic study of the Penicillium genus elucidates a diverse pangenome and 15 lateral gene transfer events.</title>
        <authorList>
            <person name="Petersen C."/>
            <person name="Sorensen T."/>
            <person name="Nielsen M.R."/>
            <person name="Sondergaard T.E."/>
            <person name="Sorensen J.L."/>
            <person name="Fitzpatrick D.A."/>
            <person name="Frisvad J.C."/>
            <person name="Nielsen K.L."/>
        </authorList>
    </citation>
    <scope>NUCLEOTIDE SEQUENCE</scope>
    <source>
        <strain evidence="2">IBT 30069</strain>
    </source>
</reference>
<dbReference type="EMBL" id="JAPQKH010000005">
    <property type="protein sequence ID" value="KAJ5097372.1"/>
    <property type="molecule type" value="Genomic_DNA"/>
</dbReference>
<evidence type="ECO:0000256" key="1">
    <source>
        <dbReference type="SAM" id="MobiDB-lite"/>
    </source>
</evidence>
<reference evidence="2" key="1">
    <citation type="submission" date="2022-11" db="EMBL/GenBank/DDBJ databases">
        <authorList>
            <person name="Petersen C."/>
        </authorList>
    </citation>
    <scope>NUCLEOTIDE SEQUENCE</scope>
    <source>
        <strain evidence="2">IBT 30069</strain>
    </source>
</reference>
<comment type="caution">
    <text evidence="2">The sequence shown here is derived from an EMBL/GenBank/DDBJ whole genome shotgun (WGS) entry which is preliminary data.</text>
</comment>
<evidence type="ECO:0000313" key="2">
    <source>
        <dbReference type="EMBL" id="KAJ5097372.1"/>
    </source>
</evidence>
<evidence type="ECO:0000313" key="3">
    <source>
        <dbReference type="Proteomes" id="UP001149165"/>
    </source>
</evidence>
<feature type="compositionally biased region" description="Polar residues" evidence="1">
    <location>
        <begin position="1"/>
        <end position="13"/>
    </location>
</feature>
<feature type="compositionally biased region" description="Basic and acidic residues" evidence="1">
    <location>
        <begin position="76"/>
        <end position="89"/>
    </location>
</feature>
<feature type="compositionally biased region" description="Polar residues" evidence="1">
    <location>
        <begin position="27"/>
        <end position="37"/>
    </location>
</feature>
<protein>
    <submittedName>
        <fullName evidence="2">Uncharacterized protein</fullName>
    </submittedName>
</protein>
<organism evidence="2 3">
    <name type="scientific">Penicillium angulare</name>
    <dbReference type="NCBI Taxonomy" id="116970"/>
    <lineage>
        <taxon>Eukaryota</taxon>
        <taxon>Fungi</taxon>
        <taxon>Dikarya</taxon>
        <taxon>Ascomycota</taxon>
        <taxon>Pezizomycotina</taxon>
        <taxon>Eurotiomycetes</taxon>
        <taxon>Eurotiomycetidae</taxon>
        <taxon>Eurotiales</taxon>
        <taxon>Aspergillaceae</taxon>
        <taxon>Penicillium</taxon>
    </lineage>
</organism>
<dbReference type="Proteomes" id="UP001149165">
    <property type="component" value="Unassembled WGS sequence"/>
</dbReference>
<sequence>MSPTRNPENNPENDTGENKEERAEKAPQSSGLPESSKINLVKLKAVLDISSDFDAWLRAVQISLTGVGLQSLIKYDLPRPTKRDAKEEDYQSENG</sequence>
<proteinExistence type="predicted"/>
<dbReference type="OrthoDB" id="4283230at2759"/>
<feature type="region of interest" description="Disordered" evidence="1">
    <location>
        <begin position="1"/>
        <end position="37"/>
    </location>
</feature>
<dbReference type="AlphaFoldDB" id="A0A9W9FCE2"/>
<keyword evidence="3" id="KW-1185">Reference proteome</keyword>
<feature type="compositionally biased region" description="Basic and acidic residues" evidence="1">
    <location>
        <begin position="16"/>
        <end position="25"/>
    </location>
</feature>
<name>A0A9W9FCE2_9EURO</name>
<gene>
    <name evidence="2" type="ORF">N7456_008093</name>
</gene>